<dbReference type="AlphaFoldDB" id="A0A8K0RXL5"/>
<dbReference type="OrthoDB" id="1896086at2759"/>
<dbReference type="GO" id="GO:0008237">
    <property type="term" value="F:metallopeptidase activity"/>
    <property type="evidence" value="ECO:0007669"/>
    <property type="project" value="InterPro"/>
</dbReference>
<dbReference type="Proteomes" id="UP000813427">
    <property type="component" value="Unassembled WGS sequence"/>
</dbReference>
<protein>
    <submittedName>
        <fullName evidence="3">Uncharacterized protein</fullName>
    </submittedName>
</protein>
<proteinExistence type="predicted"/>
<keyword evidence="4" id="KW-1185">Reference proteome</keyword>
<gene>
    <name evidence="3" type="ORF">BKA59DRAFT_556288</name>
</gene>
<feature type="chain" id="PRO_5035482326" evidence="2">
    <location>
        <begin position="25"/>
        <end position="508"/>
    </location>
</feature>
<feature type="region of interest" description="Disordered" evidence="1">
    <location>
        <begin position="333"/>
        <end position="359"/>
    </location>
</feature>
<evidence type="ECO:0000313" key="3">
    <source>
        <dbReference type="EMBL" id="KAH7246641.1"/>
    </source>
</evidence>
<accession>A0A8K0RXL5</accession>
<dbReference type="EMBL" id="JAGPXF010000004">
    <property type="protein sequence ID" value="KAH7246641.1"/>
    <property type="molecule type" value="Genomic_DNA"/>
</dbReference>
<name>A0A8K0RXL5_9HYPO</name>
<organism evidence="3 4">
    <name type="scientific">Fusarium tricinctum</name>
    <dbReference type="NCBI Taxonomy" id="61284"/>
    <lineage>
        <taxon>Eukaryota</taxon>
        <taxon>Fungi</taxon>
        <taxon>Dikarya</taxon>
        <taxon>Ascomycota</taxon>
        <taxon>Pezizomycotina</taxon>
        <taxon>Sordariomycetes</taxon>
        <taxon>Hypocreomycetidae</taxon>
        <taxon>Hypocreales</taxon>
        <taxon>Nectriaceae</taxon>
        <taxon>Fusarium</taxon>
        <taxon>Fusarium tricinctum species complex</taxon>
    </lineage>
</organism>
<reference evidence="3" key="1">
    <citation type="journal article" date="2021" name="Nat. Commun.">
        <title>Genetic determinants of endophytism in the Arabidopsis root mycobiome.</title>
        <authorList>
            <person name="Mesny F."/>
            <person name="Miyauchi S."/>
            <person name="Thiergart T."/>
            <person name="Pickel B."/>
            <person name="Atanasova L."/>
            <person name="Karlsson M."/>
            <person name="Huettel B."/>
            <person name="Barry K.W."/>
            <person name="Haridas S."/>
            <person name="Chen C."/>
            <person name="Bauer D."/>
            <person name="Andreopoulos W."/>
            <person name="Pangilinan J."/>
            <person name="LaButti K."/>
            <person name="Riley R."/>
            <person name="Lipzen A."/>
            <person name="Clum A."/>
            <person name="Drula E."/>
            <person name="Henrissat B."/>
            <person name="Kohler A."/>
            <person name="Grigoriev I.V."/>
            <person name="Martin F.M."/>
            <person name="Hacquard S."/>
        </authorList>
    </citation>
    <scope>NUCLEOTIDE SEQUENCE</scope>
    <source>
        <strain evidence="3">MPI-SDFR-AT-0068</strain>
    </source>
</reference>
<comment type="caution">
    <text evidence="3">The sequence shown here is derived from an EMBL/GenBank/DDBJ whole genome shotgun (WGS) entry which is preliminary data.</text>
</comment>
<evidence type="ECO:0000256" key="1">
    <source>
        <dbReference type="SAM" id="MobiDB-lite"/>
    </source>
</evidence>
<evidence type="ECO:0000256" key="2">
    <source>
        <dbReference type="SAM" id="SignalP"/>
    </source>
</evidence>
<dbReference type="Gene3D" id="3.40.390.10">
    <property type="entry name" value="Collagenase (Catalytic Domain)"/>
    <property type="match status" value="1"/>
</dbReference>
<sequence length="508" mass="57200">MKFIPSLFALVAYHLVFTYHITFAAPTTTQKERQAAIDDFRAALLDSRYNYTDGDVTEAATRLFGWQGCSSAQRQAIYSGWQQSWKLMDVVKGDNLNWNEAAAIDYLADPFFNDEDQAEIKKIIETVGTIRGGWGINPLKWWLHVRCDDPDDRCPCGGVSSTVAYTTNKDRDSGYARINFCPRYFGLDNLDQIVEENGKKGLPISQRRDLDNYIQNKGRTWFHELLHIDWASGVLPGWHIKDIAAYYTDPGDNLRHTVLYGPARTKALARYKFGPSYFIRRNADSFAMYAMAKYVQKAIGKYPALPLALTLDDVDDTSSLFLVGDMSIDLQGKVTIPDPQDEHTCQTSDDEGGPGKEQDSVPFNSSAWFWGNSVYPEDYQRQFRGWLAEATPHQNRVRIVLMQTAMGPLWMAFEDTLDKPIEDFCAAKILAKVPADGDEHNLQFPTELPAFDAHSAKGCVYSGTSDLVGGLTCKDGASNIRCWEDDEWGEMSQCDGGSYMPGIKCDWK</sequence>
<keyword evidence="2" id="KW-0732">Signal</keyword>
<dbReference type="SUPFAM" id="SSF55486">
    <property type="entry name" value="Metalloproteases ('zincins'), catalytic domain"/>
    <property type="match status" value="1"/>
</dbReference>
<feature type="signal peptide" evidence="2">
    <location>
        <begin position="1"/>
        <end position="24"/>
    </location>
</feature>
<evidence type="ECO:0000313" key="4">
    <source>
        <dbReference type="Proteomes" id="UP000813427"/>
    </source>
</evidence>
<dbReference type="InterPro" id="IPR024079">
    <property type="entry name" value="MetalloPept_cat_dom_sf"/>
</dbReference>